<dbReference type="PRINTS" id="PR00237">
    <property type="entry name" value="GPCRRHODOPSN"/>
</dbReference>
<evidence type="ECO:0000256" key="7">
    <source>
        <dbReference type="ARBA" id="ARBA00023170"/>
    </source>
</evidence>
<keyword evidence="7 9" id="KW-0675">Receptor</keyword>
<organism evidence="12 13">
    <name type="scientific">Henosepilachna vigintioctopunctata</name>
    <dbReference type="NCBI Taxonomy" id="420089"/>
    <lineage>
        <taxon>Eukaryota</taxon>
        <taxon>Metazoa</taxon>
        <taxon>Ecdysozoa</taxon>
        <taxon>Arthropoda</taxon>
        <taxon>Hexapoda</taxon>
        <taxon>Insecta</taxon>
        <taxon>Pterygota</taxon>
        <taxon>Neoptera</taxon>
        <taxon>Endopterygota</taxon>
        <taxon>Coleoptera</taxon>
        <taxon>Polyphaga</taxon>
        <taxon>Cucujiformia</taxon>
        <taxon>Coccinelloidea</taxon>
        <taxon>Coccinellidae</taxon>
        <taxon>Epilachninae</taxon>
        <taxon>Epilachnini</taxon>
        <taxon>Henosepilachna</taxon>
    </lineage>
</organism>
<evidence type="ECO:0000256" key="8">
    <source>
        <dbReference type="ARBA" id="ARBA00023224"/>
    </source>
</evidence>
<feature type="transmembrane region" description="Helical" evidence="10">
    <location>
        <begin position="27"/>
        <end position="47"/>
    </location>
</feature>
<dbReference type="PROSITE" id="PS50262">
    <property type="entry name" value="G_PROTEIN_RECEP_F1_2"/>
    <property type="match status" value="1"/>
</dbReference>
<evidence type="ECO:0000256" key="5">
    <source>
        <dbReference type="ARBA" id="ARBA00023040"/>
    </source>
</evidence>
<proteinExistence type="inferred from homology"/>
<dbReference type="GO" id="GO:0004930">
    <property type="term" value="F:G protein-coupled receptor activity"/>
    <property type="evidence" value="ECO:0007669"/>
    <property type="project" value="UniProtKB-KW"/>
</dbReference>
<dbReference type="AlphaFoldDB" id="A0AAW1TJ49"/>
<keyword evidence="8 9" id="KW-0807">Transducer</keyword>
<evidence type="ECO:0000313" key="13">
    <source>
        <dbReference type="Proteomes" id="UP001431783"/>
    </source>
</evidence>
<evidence type="ECO:0000256" key="6">
    <source>
        <dbReference type="ARBA" id="ARBA00023136"/>
    </source>
</evidence>
<dbReference type="PANTHER" id="PTHR24243:SF230">
    <property type="entry name" value="G-PROTEIN COUPLED RECEPTORS FAMILY 1 PROFILE DOMAIN-CONTAINING PROTEIN"/>
    <property type="match status" value="1"/>
</dbReference>
<gene>
    <name evidence="12" type="ORF">WA026_009853</name>
</gene>
<evidence type="ECO:0000313" key="12">
    <source>
        <dbReference type="EMBL" id="KAK9870897.1"/>
    </source>
</evidence>
<feature type="transmembrane region" description="Helical" evidence="10">
    <location>
        <begin position="340"/>
        <end position="364"/>
    </location>
</feature>
<dbReference type="Pfam" id="PF00001">
    <property type="entry name" value="7tm_1"/>
    <property type="match status" value="1"/>
</dbReference>
<evidence type="ECO:0000256" key="9">
    <source>
        <dbReference type="RuleBase" id="RU000688"/>
    </source>
</evidence>
<dbReference type="InterPro" id="IPR017452">
    <property type="entry name" value="GPCR_Rhodpsn_7TM"/>
</dbReference>
<feature type="transmembrane region" description="Helical" evidence="10">
    <location>
        <begin position="59"/>
        <end position="85"/>
    </location>
</feature>
<keyword evidence="5 9" id="KW-0297">G-protein coupled receptor</keyword>
<comment type="subcellular location">
    <subcellularLocation>
        <location evidence="1">Membrane</location>
        <topology evidence="1">Multi-pass membrane protein</topology>
    </subcellularLocation>
</comment>
<dbReference type="CDD" id="cd14978">
    <property type="entry name" value="7tmA_FMRFamide_R-like"/>
    <property type="match status" value="1"/>
</dbReference>
<evidence type="ECO:0000256" key="10">
    <source>
        <dbReference type="SAM" id="Phobius"/>
    </source>
</evidence>
<keyword evidence="13" id="KW-1185">Reference proteome</keyword>
<evidence type="ECO:0000256" key="1">
    <source>
        <dbReference type="ARBA" id="ARBA00004141"/>
    </source>
</evidence>
<dbReference type="GO" id="GO:0005886">
    <property type="term" value="C:plasma membrane"/>
    <property type="evidence" value="ECO:0007669"/>
    <property type="project" value="TreeGrafter"/>
</dbReference>
<evidence type="ECO:0000256" key="3">
    <source>
        <dbReference type="ARBA" id="ARBA00022692"/>
    </source>
</evidence>
<sequence>MNYSGNYSGDDSCGPTYGYYINLLHSYYLPLISLFGIVGNCLSFTVFMSPYLKMRSSSYYLAALAVADLGFLIVVTIVQCSFVGILELYNTDGWCQFFVYISSVCATLSVWLIVAFTVERFIAVKYPLKRPNICTVRRARIVISTLLFLALTTQIYVLWVAGVIKIDDDGDQCAMLPEYNEFMKIVNFVDTIFTLIIPLVLIVLMNTMIVRGLITFRRKMLEKELHGRYPEEIDNRIGVDTVESQSESLQKSSKHSFLFRDKRLRSVHLSLSEQHSQIHIRNSETSVATRHQNSITKMLLTISSVFVALNLPSYLIRIWICISHTLFEKTIPDILWCTQQVAILLYYTNFSVNFILYTMCGGTFRRCLWKLIKKIWKYGFR</sequence>
<feature type="transmembrane region" description="Helical" evidence="10">
    <location>
        <begin position="97"/>
        <end position="118"/>
    </location>
</feature>
<accession>A0AAW1TJ49</accession>
<keyword evidence="3 9" id="KW-0812">Transmembrane</keyword>
<dbReference type="PANTHER" id="PTHR24243">
    <property type="entry name" value="G-PROTEIN COUPLED RECEPTOR"/>
    <property type="match status" value="1"/>
</dbReference>
<evidence type="ECO:0000256" key="2">
    <source>
        <dbReference type="ARBA" id="ARBA00010663"/>
    </source>
</evidence>
<dbReference type="PROSITE" id="PS00237">
    <property type="entry name" value="G_PROTEIN_RECEP_F1_1"/>
    <property type="match status" value="1"/>
</dbReference>
<comment type="similarity">
    <text evidence="2 9">Belongs to the G-protein coupled receptor 1 family.</text>
</comment>
<feature type="transmembrane region" description="Helical" evidence="10">
    <location>
        <begin position="299"/>
        <end position="320"/>
    </location>
</feature>
<keyword evidence="4 10" id="KW-1133">Transmembrane helix</keyword>
<evidence type="ECO:0000256" key="4">
    <source>
        <dbReference type="ARBA" id="ARBA00022989"/>
    </source>
</evidence>
<dbReference type="Gene3D" id="1.20.1070.10">
    <property type="entry name" value="Rhodopsin 7-helix transmembrane proteins"/>
    <property type="match status" value="1"/>
</dbReference>
<feature type="transmembrane region" description="Helical" evidence="10">
    <location>
        <begin position="139"/>
        <end position="159"/>
    </location>
</feature>
<protein>
    <recommendedName>
        <fullName evidence="11">G-protein coupled receptors family 1 profile domain-containing protein</fullName>
    </recommendedName>
</protein>
<comment type="caution">
    <text evidence="12">The sequence shown here is derived from an EMBL/GenBank/DDBJ whole genome shotgun (WGS) entry which is preliminary data.</text>
</comment>
<dbReference type="SUPFAM" id="SSF81321">
    <property type="entry name" value="Family A G protein-coupled receptor-like"/>
    <property type="match status" value="1"/>
</dbReference>
<dbReference type="Proteomes" id="UP001431783">
    <property type="component" value="Unassembled WGS sequence"/>
</dbReference>
<dbReference type="InterPro" id="IPR000276">
    <property type="entry name" value="GPCR_Rhodpsn"/>
</dbReference>
<reference evidence="12 13" key="1">
    <citation type="submission" date="2023-03" db="EMBL/GenBank/DDBJ databases">
        <title>Genome insight into feeding habits of ladybird beetles.</title>
        <authorList>
            <person name="Li H.-S."/>
            <person name="Huang Y.-H."/>
            <person name="Pang H."/>
        </authorList>
    </citation>
    <scope>NUCLEOTIDE SEQUENCE [LARGE SCALE GENOMIC DNA]</scope>
    <source>
        <strain evidence="12">SYSU_2023b</strain>
        <tissue evidence="12">Whole body</tissue>
    </source>
</reference>
<keyword evidence="6 10" id="KW-0472">Membrane</keyword>
<dbReference type="EMBL" id="JARQZJ010000004">
    <property type="protein sequence ID" value="KAK9870897.1"/>
    <property type="molecule type" value="Genomic_DNA"/>
</dbReference>
<feature type="transmembrane region" description="Helical" evidence="10">
    <location>
        <begin position="192"/>
        <end position="214"/>
    </location>
</feature>
<evidence type="ECO:0000259" key="11">
    <source>
        <dbReference type="PROSITE" id="PS50262"/>
    </source>
</evidence>
<name>A0AAW1TJ49_9CUCU</name>
<feature type="domain" description="G-protein coupled receptors family 1 profile" evidence="11">
    <location>
        <begin position="39"/>
        <end position="357"/>
    </location>
</feature>